<evidence type="ECO:0000313" key="1">
    <source>
        <dbReference type="EMBL" id="ADP19993.1"/>
    </source>
</evidence>
<accession>E3HY39</accession>
<dbReference type="Gene3D" id="3.40.50.720">
    <property type="entry name" value="NAD(P)-binding Rossmann-like Domain"/>
    <property type="match status" value="1"/>
</dbReference>
<dbReference type="AlphaFoldDB" id="E3HY39"/>
<proteinExistence type="predicted"/>
<evidence type="ECO:0000313" key="2">
    <source>
        <dbReference type="Proteomes" id="UP000006876"/>
    </source>
</evidence>
<dbReference type="Pfam" id="PF13561">
    <property type="entry name" value="adh_short_C2"/>
    <property type="match status" value="1"/>
</dbReference>
<dbReference type="HOGENOM" id="CLU_2353409_0_0_4"/>
<dbReference type="InterPro" id="IPR036291">
    <property type="entry name" value="NAD(P)-bd_dom_sf"/>
</dbReference>
<organism evidence="1 2">
    <name type="scientific">Achromobacter xylosoxidans (strain A8)</name>
    <dbReference type="NCBI Taxonomy" id="762376"/>
    <lineage>
        <taxon>Bacteria</taxon>
        <taxon>Pseudomonadati</taxon>
        <taxon>Pseudomonadota</taxon>
        <taxon>Betaproteobacteria</taxon>
        <taxon>Burkholderiales</taxon>
        <taxon>Alcaligenaceae</taxon>
        <taxon>Achromobacter</taxon>
    </lineage>
</organism>
<dbReference type="eggNOG" id="COG1028">
    <property type="taxonomic scope" value="Bacteria"/>
</dbReference>
<dbReference type="EMBL" id="CP002289">
    <property type="protein sequence ID" value="ADP19993.1"/>
    <property type="molecule type" value="Genomic_DNA"/>
</dbReference>
<sequence length="96" mass="10413">MQCALFAHMSALDQSPIHRRCSLNSSEIRSRDVLPSIPHRHITSIIHSRERLAQVGPQLPMKRPGTAAEVADTVMWLLSPAASYVAGTNVGVSGAR</sequence>
<evidence type="ECO:0008006" key="3">
    <source>
        <dbReference type="Google" id="ProtNLM"/>
    </source>
</evidence>
<dbReference type="Proteomes" id="UP000006876">
    <property type="component" value="Plasmid pA82"/>
</dbReference>
<dbReference type="InterPro" id="IPR002347">
    <property type="entry name" value="SDR_fam"/>
</dbReference>
<geneLocation type="plasmid" evidence="1 2">
    <name>pA82</name>
</geneLocation>
<dbReference type="KEGG" id="axy:AXYL_06709"/>
<keyword evidence="1" id="KW-0614">Plasmid</keyword>
<name>E3HY39_ACHXA</name>
<reference evidence="2" key="1">
    <citation type="journal article" date="2011" name="J. Bacteriol.">
        <title>Complete genome sequence of the haloaromatic acid-degrading bacterium Achromobacter xylosoxidans A8.</title>
        <authorList>
            <person name="Strnad H."/>
            <person name="Ridl J."/>
            <person name="Paces J."/>
            <person name="Kolar M."/>
            <person name="Vlcek C."/>
            <person name="Paces V."/>
        </authorList>
    </citation>
    <scope>NUCLEOTIDE SEQUENCE [LARGE SCALE GENOMIC DNA]</scope>
    <source>
        <strain evidence="2">A8</strain>
        <plasmid evidence="2">pA82</plasmid>
    </source>
</reference>
<protein>
    <recommendedName>
        <fullName evidence="3">SDR family oxidoreductase</fullName>
    </recommendedName>
</protein>
<dbReference type="SUPFAM" id="SSF51735">
    <property type="entry name" value="NAD(P)-binding Rossmann-fold domains"/>
    <property type="match status" value="1"/>
</dbReference>
<gene>
    <name evidence="1" type="ordered locus">AXYL_06709</name>
</gene>